<dbReference type="CDD" id="cd03062">
    <property type="entry name" value="TRX_Fd_Sucrase"/>
    <property type="match status" value="1"/>
</dbReference>
<proteinExistence type="predicted"/>
<dbReference type="InterPro" id="IPR036249">
    <property type="entry name" value="Thioredoxin-like_sf"/>
</dbReference>
<name>A0A2R6NS71_9APHY</name>
<comment type="caution">
    <text evidence="2">The sequence shown here is derived from an EMBL/GenBank/DDBJ whole genome shotgun (WGS) entry which is preliminary data.</text>
</comment>
<gene>
    <name evidence="2" type="ORF">PHLCEN_2v9181</name>
</gene>
<evidence type="ECO:0000256" key="1">
    <source>
        <dbReference type="SAM" id="MobiDB-lite"/>
    </source>
</evidence>
<dbReference type="OrthoDB" id="10253744at2759"/>
<dbReference type="PANTHER" id="PTHR31902">
    <property type="entry name" value="ACTIN PATCHES DISTAL PROTEIN 1"/>
    <property type="match status" value="1"/>
</dbReference>
<dbReference type="Proteomes" id="UP000186601">
    <property type="component" value="Unassembled WGS sequence"/>
</dbReference>
<dbReference type="InterPro" id="IPR009737">
    <property type="entry name" value="Aim32/Apd1-like"/>
</dbReference>
<dbReference type="Pfam" id="PF06999">
    <property type="entry name" value="Suc_Fer-like"/>
    <property type="match status" value="1"/>
</dbReference>
<feature type="region of interest" description="Disordered" evidence="1">
    <location>
        <begin position="284"/>
        <end position="306"/>
    </location>
</feature>
<keyword evidence="3" id="KW-1185">Reference proteome</keyword>
<evidence type="ECO:0000313" key="2">
    <source>
        <dbReference type="EMBL" id="PSR75318.1"/>
    </source>
</evidence>
<dbReference type="STRING" id="98765.A0A2R6NS71"/>
<accession>A0A2R6NS71</accession>
<sequence length="306" mass="33797">MLTGSFSRTRLLRPTSSYLGRRLSCSRFSVSAVTYKDTDTLAGTVAFHNIYVLLHSRKPPSEHPSKVPSKLQRALQLQAIQWRGLVNFSYLPERAVHPAQSAADGPEWEDEHGEAYGVTAFSRYRGRLDLPMRVSTENLDEVAAALQAHASQTGPNGLSSHLTGAEREVHLYVCTHGQRDCRCGETGGAVYEALRKEVAKRNLSETVKVGSVGHVGGHKYAANILVFPHGEWLGNIKEDNVPEVLDAILSGQGERFSPEFSLPLLPHLWRGRMGLDKEEQITLRSRDTAPISDIEPHPSRSSISLD</sequence>
<dbReference type="EMBL" id="MLYV02000906">
    <property type="protein sequence ID" value="PSR75318.1"/>
    <property type="molecule type" value="Genomic_DNA"/>
</dbReference>
<reference evidence="2 3" key="1">
    <citation type="submission" date="2018-02" db="EMBL/GenBank/DDBJ databases">
        <title>Genome sequence of the basidiomycete white-rot fungus Phlebia centrifuga.</title>
        <authorList>
            <person name="Granchi Z."/>
            <person name="Peng M."/>
            <person name="de Vries R.P."/>
            <person name="Hilden K."/>
            <person name="Makela M.R."/>
            <person name="Grigoriev I."/>
            <person name="Riley R."/>
        </authorList>
    </citation>
    <scope>NUCLEOTIDE SEQUENCE [LARGE SCALE GENOMIC DNA]</scope>
    <source>
        <strain evidence="2 3">FBCC195</strain>
    </source>
</reference>
<dbReference type="Gene3D" id="3.40.30.10">
    <property type="entry name" value="Glutaredoxin"/>
    <property type="match status" value="1"/>
</dbReference>
<dbReference type="SUPFAM" id="SSF52833">
    <property type="entry name" value="Thioredoxin-like"/>
    <property type="match status" value="1"/>
</dbReference>
<dbReference type="AlphaFoldDB" id="A0A2R6NS71"/>
<organism evidence="2 3">
    <name type="scientific">Hermanssonia centrifuga</name>
    <dbReference type="NCBI Taxonomy" id="98765"/>
    <lineage>
        <taxon>Eukaryota</taxon>
        <taxon>Fungi</taxon>
        <taxon>Dikarya</taxon>
        <taxon>Basidiomycota</taxon>
        <taxon>Agaricomycotina</taxon>
        <taxon>Agaricomycetes</taxon>
        <taxon>Polyporales</taxon>
        <taxon>Meruliaceae</taxon>
        <taxon>Hermanssonia</taxon>
    </lineage>
</organism>
<evidence type="ECO:0008006" key="4">
    <source>
        <dbReference type="Google" id="ProtNLM"/>
    </source>
</evidence>
<protein>
    <recommendedName>
        <fullName evidence="4">Sucrase/ferredoxin-like-domain-containing protein</fullName>
    </recommendedName>
</protein>
<evidence type="ECO:0000313" key="3">
    <source>
        <dbReference type="Proteomes" id="UP000186601"/>
    </source>
</evidence>